<protein>
    <submittedName>
        <fullName evidence="1">Inner membrane-spanning protein YciB</fullName>
    </submittedName>
</protein>
<dbReference type="HAMAP" id="MF_00189">
    <property type="entry name" value="YciB"/>
    <property type="match status" value="1"/>
</dbReference>
<proteinExistence type="inferred from homology"/>
<dbReference type="Proteomes" id="UP001548189">
    <property type="component" value="Unassembled WGS sequence"/>
</dbReference>
<dbReference type="InterPro" id="IPR006008">
    <property type="entry name" value="YciB"/>
</dbReference>
<dbReference type="Pfam" id="PF04279">
    <property type="entry name" value="IspA"/>
    <property type="match status" value="1"/>
</dbReference>
<reference evidence="1 2" key="1">
    <citation type="submission" date="2024-06" db="EMBL/GenBank/DDBJ databases">
        <authorList>
            <person name="Li F."/>
        </authorList>
    </citation>
    <scope>NUCLEOTIDE SEQUENCE [LARGE SCALE GENOMIC DNA]</scope>
    <source>
        <strain evidence="1 2">GXAS 311</strain>
    </source>
</reference>
<accession>A0ABV2BPJ9</accession>
<dbReference type="EMBL" id="JBEVCJ010000001">
    <property type="protein sequence ID" value="MET1253796.1"/>
    <property type="molecule type" value="Genomic_DNA"/>
</dbReference>
<evidence type="ECO:0000313" key="2">
    <source>
        <dbReference type="Proteomes" id="UP001548189"/>
    </source>
</evidence>
<evidence type="ECO:0000313" key="1">
    <source>
        <dbReference type="EMBL" id="MET1253796.1"/>
    </source>
</evidence>
<keyword evidence="2" id="KW-1185">Reference proteome</keyword>
<name>A0ABV2BPJ9_9GAMM</name>
<comment type="caution">
    <text evidence="1">The sequence shown here is derived from an EMBL/GenBank/DDBJ whole genome shotgun (WGS) entry which is preliminary data.</text>
</comment>
<dbReference type="PANTHER" id="PTHR36917:SF1">
    <property type="entry name" value="INNER MEMBRANE-SPANNING PROTEIN YCIB"/>
    <property type="match status" value="1"/>
</dbReference>
<gene>
    <name evidence="1" type="ORF">ABVT43_01535</name>
</gene>
<dbReference type="PANTHER" id="PTHR36917">
    <property type="entry name" value="INTRACELLULAR SEPTATION PROTEIN A-RELATED"/>
    <property type="match status" value="1"/>
</dbReference>
<organism evidence="1 2">
    <name type="scientific">Aliikangiella maris</name>
    <dbReference type="NCBI Taxonomy" id="3162458"/>
    <lineage>
        <taxon>Bacteria</taxon>
        <taxon>Pseudomonadati</taxon>
        <taxon>Pseudomonadota</taxon>
        <taxon>Gammaproteobacteria</taxon>
        <taxon>Oceanospirillales</taxon>
        <taxon>Pleioneaceae</taxon>
        <taxon>Aliikangiella</taxon>
    </lineage>
</organism>
<sequence length="205" mass="23606">MKIFLDFFPILVFVGIYFYSGVKDPMQPAVIGLIIASAIQTVGSRLLTGKFEKLHLWTLLITSVFGAMTVVFHDAAYVQWKASILVWVMAGIFLYRQFILNKLFIKEMLSAAIEENLDVPENIWKKINLIWPVGYILFGFLNLYIAFNFSEAFWVKFKLFGLMGLTLTLVIYTISKIFPYIPKEESNQQTDFSEKTSPNKSNEKE</sequence>